<gene>
    <name evidence="2" type="ORF">GCM10023331_39670</name>
</gene>
<name>A0ABP9DKZ8_9BACT</name>
<feature type="compositionally biased region" description="Polar residues" evidence="1">
    <location>
        <begin position="44"/>
        <end position="59"/>
    </location>
</feature>
<protein>
    <submittedName>
        <fullName evidence="2">Uncharacterized protein</fullName>
    </submittedName>
</protein>
<dbReference type="Proteomes" id="UP001500298">
    <property type="component" value="Unassembled WGS sequence"/>
</dbReference>
<dbReference type="RefSeq" id="WP_345375032.1">
    <property type="nucleotide sequence ID" value="NZ_BAABJX010000065.1"/>
</dbReference>
<accession>A0ABP9DKZ8</accession>
<feature type="region of interest" description="Disordered" evidence="1">
    <location>
        <begin position="44"/>
        <end position="65"/>
    </location>
</feature>
<organism evidence="2 3">
    <name type="scientific">Algivirga pacifica</name>
    <dbReference type="NCBI Taxonomy" id="1162670"/>
    <lineage>
        <taxon>Bacteria</taxon>
        <taxon>Pseudomonadati</taxon>
        <taxon>Bacteroidota</taxon>
        <taxon>Cytophagia</taxon>
        <taxon>Cytophagales</taxon>
        <taxon>Flammeovirgaceae</taxon>
        <taxon>Algivirga</taxon>
    </lineage>
</organism>
<dbReference type="EMBL" id="BAABJX010000065">
    <property type="protein sequence ID" value="GAA4851040.1"/>
    <property type="molecule type" value="Genomic_DNA"/>
</dbReference>
<comment type="caution">
    <text evidence="2">The sequence shown here is derived from an EMBL/GenBank/DDBJ whole genome shotgun (WGS) entry which is preliminary data.</text>
</comment>
<evidence type="ECO:0000313" key="3">
    <source>
        <dbReference type="Proteomes" id="UP001500298"/>
    </source>
</evidence>
<reference evidence="3" key="1">
    <citation type="journal article" date="2019" name="Int. J. Syst. Evol. Microbiol.">
        <title>The Global Catalogue of Microorganisms (GCM) 10K type strain sequencing project: providing services to taxonomists for standard genome sequencing and annotation.</title>
        <authorList>
            <consortium name="The Broad Institute Genomics Platform"/>
            <consortium name="The Broad Institute Genome Sequencing Center for Infectious Disease"/>
            <person name="Wu L."/>
            <person name="Ma J."/>
        </authorList>
    </citation>
    <scope>NUCLEOTIDE SEQUENCE [LARGE SCALE GENOMIC DNA]</scope>
    <source>
        <strain evidence="3">JCM 18326</strain>
    </source>
</reference>
<evidence type="ECO:0000313" key="2">
    <source>
        <dbReference type="EMBL" id="GAA4851040.1"/>
    </source>
</evidence>
<proteinExistence type="predicted"/>
<evidence type="ECO:0000256" key="1">
    <source>
        <dbReference type="SAM" id="MobiDB-lite"/>
    </source>
</evidence>
<sequence>MNDSQKLFFLIGYLEALKHATSIHGKQLALVKTELESIQCINSSNDDNLEQASQSPESQVDSYDDDYDHYDVYDDHDTYEKYNGSWAQDVEGLSDRYIDDAFGGEPDAYWNID</sequence>
<keyword evidence="3" id="KW-1185">Reference proteome</keyword>